<dbReference type="CDD" id="cd12797">
    <property type="entry name" value="M23_peptidase"/>
    <property type="match status" value="1"/>
</dbReference>
<name>A0ABP7VEI8_9FLAO</name>
<dbReference type="PANTHER" id="PTHR21666:SF270">
    <property type="entry name" value="MUREIN HYDROLASE ACTIVATOR ENVC"/>
    <property type="match status" value="1"/>
</dbReference>
<dbReference type="Gene3D" id="2.70.70.10">
    <property type="entry name" value="Glucose Permease (Domain IIA)"/>
    <property type="match status" value="1"/>
</dbReference>
<dbReference type="RefSeq" id="WP_344815499.1">
    <property type="nucleotide sequence ID" value="NZ_BAABCT010000002.1"/>
</dbReference>
<protein>
    <recommendedName>
        <fullName evidence="1">M23ase beta-sheet core domain-containing protein</fullName>
    </recommendedName>
</protein>
<reference evidence="3" key="1">
    <citation type="journal article" date="2019" name="Int. J. Syst. Evol. Microbiol.">
        <title>The Global Catalogue of Microorganisms (GCM) 10K type strain sequencing project: providing services to taxonomists for standard genome sequencing and annotation.</title>
        <authorList>
            <consortium name="The Broad Institute Genomics Platform"/>
            <consortium name="The Broad Institute Genome Sequencing Center for Infectious Disease"/>
            <person name="Wu L."/>
            <person name="Ma J."/>
        </authorList>
    </citation>
    <scope>NUCLEOTIDE SEQUENCE [LARGE SCALE GENOMIC DNA]</scope>
    <source>
        <strain evidence="3">JCM 17069</strain>
    </source>
</reference>
<comment type="caution">
    <text evidence="2">The sequence shown here is derived from an EMBL/GenBank/DDBJ whole genome shotgun (WGS) entry which is preliminary data.</text>
</comment>
<evidence type="ECO:0000313" key="2">
    <source>
        <dbReference type="EMBL" id="GAA4065671.1"/>
    </source>
</evidence>
<dbReference type="Proteomes" id="UP001500367">
    <property type="component" value="Unassembled WGS sequence"/>
</dbReference>
<evidence type="ECO:0000259" key="1">
    <source>
        <dbReference type="Pfam" id="PF01551"/>
    </source>
</evidence>
<proteinExistence type="predicted"/>
<feature type="domain" description="M23ase beta-sheet core" evidence="1">
    <location>
        <begin position="92"/>
        <end position="189"/>
    </location>
</feature>
<keyword evidence="3" id="KW-1185">Reference proteome</keyword>
<dbReference type="InterPro" id="IPR050570">
    <property type="entry name" value="Cell_wall_metabolism_enzyme"/>
</dbReference>
<dbReference type="InterPro" id="IPR016047">
    <property type="entry name" value="M23ase_b-sheet_dom"/>
</dbReference>
<dbReference type="EMBL" id="BAABCT010000002">
    <property type="protein sequence ID" value="GAA4065671.1"/>
    <property type="molecule type" value="Genomic_DNA"/>
</dbReference>
<accession>A0ABP7VEI8</accession>
<organism evidence="2 3">
    <name type="scientific">Flavobacterium cheonanense</name>
    <dbReference type="NCBI Taxonomy" id="706183"/>
    <lineage>
        <taxon>Bacteria</taxon>
        <taxon>Pseudomonadati</taxon>
        <taxon>Bacteroidota</taxon>
        <taxon>Flavobacteriia</taxon>
        <taxon>Flavobacteriales</taxon>
        <taxon>Flavobacteriaceae</taxon>
        <taxon>Flavobacterium</taxon>
    </lineage>
</organism>
<dbReference type="SUPFAM" id="SSF51261">
    <property type="entry name" value="Duplicated hybrid motif"/>
    <property type="match status" value="1"/>
</dbReference>
<dbReference type="InterPro" id="IPR011055">
    <property type="entry name" value="Dup_hybrid_motif"/>
</dbReference>
<dbReference type="PANTHER" id="PTHR21666">
    <property type="entry name" value="PEPTIDASE-RELATED"/>
    <property type="match status" value="1"/>
</dbReference>
<evidence type="ECO:0000313" key="3">
    <source>
        <dbReference type="Proteomes" id="UP001500367"/>
    </source>
</evidence>
<sequence>MENFVDFLSHLESAKVIEPSIDYSDYVALDLSVSNTELNNHKLETAADYEVFIQNHLDRNNAKIAFGGYLETRNLYKRSTVFKNENTEERNIHIGLDLWINKQASIHAALDGTIHSFQNNTALGDYGPTIILEHEINEFKFYTLYGHLSEDSLFDKKIGQKVTQGEQIANLGLPPINGDYAPHLHFQIILDIEGKTGDYPGVCSENKLSFYKNNCPNPNVLLKIK</sequence>
<gene>
    <name evidence="2" type="ORF">GCM10022389_07980</name>
</gene>
<dbReference type="Pfam" id="PF01551">
    <property type="entry name" value="Peptidase_M23"/>
    <property type="match status" value="1"/>
</dbReference>